<protein>
    <recommendedName>
        <fullName evidence="1">Nucleotide-diphospho-sugar transferase domain-containing protein</fullName>
    </recommendedName>
</protein>
<evidence type="ECO:0000313" key="2">
    <source>
        <dbReference type="EMBL" id="KAK7255902.1"/>
    </source>
</evidence>
<proteinExistence type="predicted"/>
<dbReference type="GO" id="GO:0035252">
    <property type="term" value="F:UDP-xylosyltransferase activity"/>
    <property type="evidence" value="ECO:0007669"/>
    <property type="project" value="TreeGrafter"/>
</dbReference>
<reference evidence="2 3" key="1">
    <citation type="submission" date="2024-01" db="EMBL/GenBank/DDBJ databases">
        <title>The genomes of 5 underutilized Papilionoideae crops provide insights into root nodulation and disease resistanc.</title>
        <authorList>
            <person name="Yuan L."/>
        </authorList>
    </citation>
    <scope>NUCLEOTIDE SEQUENCE [LARGE SCALE GENOMIC DNA]</scope>
    <source>
        <strain evidence="2">ZHUSHIDOU_FW_LH</strain>
        <tissue evidence="2">Leaf</tissue>
    </source>
</reference>
<dbReference type="InterPro" id="IPR005069">
    <property type="entry name" value="Nucl-diP-sugar_transferase"/>
</dbReference>
<dbReference type="AlphaFoldDB" id="A0AAN9EEC5"/>
<dbReference type="GO" id="GO:0010306">
    <property type="term" value="P:rhamnogalacturonan II biosynthetic process"/>
    <property type="evidence" value="ECO:0007669"/>
    <property type="project" value="TreeGrafter"/>
</dbReference>
<dbReference type="EMBL" id="JAYWIO010000006">
    <property type="protein sequence ID" value="KAK7255902.1"/>
    <property type="molecule type" value="Genomic_DNA"/>
</dbReference>
<evidence type="ECO:0000259" key="1">
    <source>
        <dbReference type="Pfam" id="PF03407"/>
    </source>
</evidence>
<dbReference type="PANTHER" id="PTHR47032">
    <property type="entry name" value="UDP-D-XYLOSE:L-FUCOSE ALPHA-1,3-D-XYLOSYLTRANSFERASE-RELATED"/>
    <property type="match status" value="1"/>
</dbReference>
<dbReference type="Pfam" id="PF03407">
    <property type="entry name" value="Nucleotid_trans"/>
    <property type="match status" value="1"/>
</dbReference>
<keyword evidence="3" id="KW-1185">Reference proteome</keyword>
<feature type="domain" description="Nucleotide-diphospho-sugar transferase" evidence="1">
    <location>
        <begin position="6"/>
        <end position="41"/>
    </location>
</feature>
<sequence length="140" mass="16254">MLVCFTVQGFFNFTARKPSHLLKILELGYNVMYNDVDMVWLACDNHNIGAIRARDQVLGRDWVSRRNRHRYAALFRDIPLRFTAIDYLGCNITLLRRFSCLASIVLGFPKIAFLKFKKISEGSLATVFREKSIFVRFARA</sequence>
<dbReference type="GO" id="GO:0005794">
    <property type="term" value="C:Golgi apparatus"/>
    <property type="evidence" value="ECO:0007669"/>
    <property type="project" value="TreeGrafter"/>
</dbReference>
<gene>
    <name evidence="2" type="ORF">RIF29_29329</name>
</gene>
<accession>A0AAN9EEC5</accession>
<dbReference type="Proteomes" id="UP001372338">
    <property type="component" value="Unassembled WGS sequence"/>
</dbReference>
<dbReference type="PANTHER" id="PTHR47032:SF1">
    <property type="entry name" value="UDP-D-XYLOSE:L-FUCOSE ALPHA-1,3-D-XYLOSYLTRANSFERASE-RELATED"/>
    <property type="match status" value="1"/>
</dbReference>
<dbReference type="InterPro" id="IPR052636">
    <property type="entry name" value="UDP-D-xylose:L-fucose_XylT"/>
</dbReference>
<organism evidence="2 3">
    <name type="scientific">Crotalaria pallida</name>
    <name type="common">Smooth rattlebox</name>
    <name type="synonym">Crotalaria striata</name>
    <dbReference type="NCBI Taxonomy" id="3830"/>
    <lineage>
        <taxon>Eukaryota</taxon>
        <taxon>Viridiplantae</taxon>
        <taxon>Streptophyta</taxon>
        <taxon>Embryophyta</taxon>
        <taxon>Tracheophyta</taxon>
        <taxon>Spermatophyta</taxon>
        <taxon>Magnoliopsida</taxon>
        <taxon>eudicotyledons</taxon>
        <taxon>Gunneridae</taxon>
        <taxon>Pentapetalae</taxon>
        <taxon>rosids</taxon>
        <taxon>fabids</taxon>
        <taxon>Fabales</taxon>
        <taxon>Fabaceae</taxon>
        <taxon>Papilionoideae</taxon>
        <taxon>50 kb inversion clade</taxon>
        <taxon>genistoids sensu lato</taxon>
        <taxon>core genistoids</taxon>
        <taxon>Crotalarieae</taxon>
        <taxon>Crotalaria</taxon>
    </lineage>
</organism>
<name>A0AAN9EEC5_CROPI</name>
<evidence type="ECO:0000313" key="3">
    <source>
        <dbReference type="Proteomes" id="UP001372338"/>
    </source>
</evidence>
<comment type="caution">
    <text evidence="2">The sequence shown here is derived from an EMBL/GenBank/DDBJ whole genome shotgun (WGS) entry which is preliminary data.</text>
</comment>